<dbReference type="RefSeq" id="WP_004082032.1">
    <property type="nucleotide sequence ID" value="NZ_CASCYM010000066.1"/>
</dbReference>
<gene>
    <name evidence="2" type="ORF">EBB54_25820</name>
    <name evidence="1" type="ORF">FMM80_26970</name>
</gene>
<protein>
    <submittedName>
        <fullName evidence="2">Uncharacterized protein</fullName>
    </submittedName>
</protein>
<evidence type="ECO:0000313" key="1">
    <source>
        <dbReference type="EMBL" id="NDO72085.1"/>
    </source>
</evidence>
<accession>N2A6Q9</accession>
<dbReference type="Proteomes" id="UP000474104">
    <property type="component" value="Unassembled WGS sequence"/>
</dbReference>
<keyword evidence="3" id="KW-1185">Reference proteome</keyword>
<dbReference type="OrthoDB" id="2054675at2"/>
<dbReference type="STRING" id="2044587.C824_03662"/>
<evidence type="ECO:0000313" key="3">
    <source>
        <dbReference type="Proteomes" id="UP000274920"/>
    </source>
</evidence>
<reference evidence="2" key="1">
    <citation type="submission" date="2018-10" db="EMBL/GenBank/DDBJ databases">
        <title>Schaedlerella arabinophila gen. nov. sp. nov., isolated from the mouse intestinal tract and comparative analysis with the genome of the closely related altered Schaedler flora strain ASF502.</title>
        <authorList>
            <person name="Miyake S."/>
            <person name="Soh M."/>
            <person name="Seedorf H."/>
        </authorList>
    </citation>
    <scope>NUCLEOTIDE SEQUENCE [LARGE SCALE GENOMIC DNA]</scope>
    <source>
        <strain evidence="2">DSM 106076</strain>
    </source>
</reference>
<sequence length="60" mass="6748">MATSSIFAKVRIDDPKKAEAFIDALEASENKPRRKSSIPVKPPVTDIDEIKKFMTKRFPG</sequence>
<proteinExistence type="predicted"/>
<dbReference type="AlphaFoldDB" id="N2A6Q9"/>
<evidence type="ECO:0000313" key="2">
    <source>
        <dbReference type="EMBL" id="RRK34369.1"/>
    </source>
</evidence>
<evidence type="ECO:0000313" key="4">
    <source>
        <dbReference type="Proteomes" id="UP000474104"/>
    </source>
</evidence>
<dbReference type="EMBL" id="RHJS01000002">
    <property type="protein sequence ID" value="RRK34369.1"/>
    <property type="molecule type" value="Genomic_DNA"/>
</dbReference>
<dbReference type="HOGENOM" id="CLU_209047_0_0_9"/>
<dbReference type="eggNOG" id="ENOG5033HI5">
    <property type="taxonomic scope" value="Bacteria"/>
</dbReference>
<comment type="caution">
    <text evidence="2">The sequence shown here is derived from an EMBL/GenBank/DDBJ whole genome shotgun (WGS) entry which is preliminary data.</text>
</comment>
<accession>A0A3R8JS41</accession>
<name>N2A6Q9_9FIRM</name>
<organism evidence="2 3">
    <name type="scientific">Schaedlerella arabinosiphila</name>
    <dbReference type="NCBI Taxonomy" id="2044587"/>
    <lineage>
        <taxon>Bacteria</taxon>
        <taxon>Bacillati</taxon>
        <taxon>Bacillota</taxon>
        <taxon>Clostridia</taxon>
        <taxon>Lachnospirales</taxon>
        <taxon>Lachnospiraceae</taxon>
        <taxon>Schaedlerella</taxon>
    </lineage>
</organism>
<reference evidence="1 4" key="2">
    <citation type="submission" date="2019-07" db="EMBL/GenBank/DDBJ databases">
        <title>Draft genome sequences of 15 bacterial species constituting the stable defined intestinal microbiota of the GM15 gnotobiotic mouse model.</title>
        <authorList>
            <person name="Elie C."/>
            <person name="Mathieu A."/>
            <person name="Saliou A."/>
            <person name="Darnaud M."/>
            <person name="Leulier F."/>
            <person name="Tamellini A."/>
        </authorList>
    </citation>
    <scope>NUCLEOTIDE SEQUENCE [LARGE SCALE GENOMIC DNA]</scope>
    <source>
        <strain evidence="4">ASF 502</strain>
        <strain evidence="1">MD300</strain>
    </source>
</reference>
<dbReference type="EMBL" id="VIRB01000151">
    <property type="protein sequence ID" value="NDO72085.1"/>
    <property type="molecule type" value="Genomic_DNA"/>
</dbReference>
<dbReference type="Proteomes" id="UP000274920">
    <property type="component" value="Unassembled WGS sequence"/>
</dbReference>